<name>A0A8E0VK10_9TREM</name>
<evidence type="ECO:0000256" key="3">
    <source>
        <dbReference type="ARBA" id="ARBA00022771"/>
    </source>
</evidence>
<feature type="domain" description="GATA-type" evidence="8">
    <location>
        <begin position="562"/>
        <end position="592"/>
    </location>
</feature>
<dbReference type="EMBL" id="LUCM01002094">
    <property type="protein sequence ID" value="KAA0197892.1"/>
    <property type="molecule type" value="Genomic_DNA"/>
</dbReference>
<keyword evidence="2" id="KW-0479">Metal-binding</keyword>
<dbReference type="CDD" id="cd00202">
    <property type="entry name" value="ZnF_GATA"/>
    <property type="match status" value="1"/>
</dbReference>
<proteinExistence type="predicted"/>
<sequence length="961" mass="107612">MLTVPYELSHTPGGSTTSANTDFYSSRFSSNPLQQLHDYSEHYVRQNATPRFLPGSISTKLPGITPNEQICAYWPRNHRWNHEAAESENRFYNLTHTGTSPVSESISDYEQLTNYPHPHQTSTLSGYSHNSNYYLNDRGRNVELNDRKFAPIQCHKHIRSPTGVKQEYYEVEQISNLSDVCCEAEDRPPKKNKPNPRLQLRLNNTENPTRRSTTNTSTSSSSSSSGSDELETIFHSPKMNQKLDRPASDESRGQFNTTSVRAQSMSENTTLDLLLQRGTNGNRPSDPSSCDARNSTSQMSGTSIEEMSNGQHKQYSAAAAVAAAYAYASKYVHVANHPQIHPAYMNPDETVEPNFHLRDCPRDYSPTSILPSYFGFQSNFPTLWSDKLTQSRPPNHQIPISRIPLLNQRYQSAGMNIDCPLKSEAHGFQPTLEHVDNSKASGFPHFIQYTNPTRTHSNVSTETERMEQPNDHQTKTSANKPEKEEEEREREEKQMEPKWPDSTPDYPGTDQLRSFYRSVQISLLTHSGGSKYPCLLASLSNIHLPLISKFTDFCPNYDRYVPQSERECVKCGKPATSVWEPDGTGHFLCEDCVADRRTGQDTTMTSPCTVMTHDNSPCACSPNQRVNSCPVESNQIHSADCYQSDYPPSGILKTNAEYDSLLKPNSTRSDELYQLNNCGRRVARPTPAKIIPNRKMNVGRRVGLVCTNCETSQTTLWRRNLDGQPVCNACGLYQKLHGVSISEDIVTNWNVPTDSSGRHSSLECMIPEASREHGGFHDQSAYSVGQPGSINTTQSMLDYHCQVRLSYQLQQRNVLPPINIHSSLMDPFLCSATALRYQNKSDLVAPFDPHSNISDLIVPSPEIHSTLWDSYPSAGSCLVESQRSRHEFGASTAGLSVPYSTIPLNSHLNQSNFSLQSTAPIESSRSSMPESSIGYLGHSKNPVTNGSENVQEWNEEIPVVR</sequence>
<feature type="region of interest" description="Disordered" evidence="7">
    <location>
        <begin position="183"/>
        <end position="309"/>
    </location>
</feature>
<dbReference type="PROSITE" id="PS00344">
    <property type="entry name" value="GATA_ZN_FINGER_1"/>
    <property type="match status" value="1"/>
</dbReference>
<dbReference type="InterPro" id="IPR039355">
    <property type="entry name" value="Transcription_factor_GATA"/>
</dbReference>
<gene>
    <name evidence="9" type="ORF">FBUS_09327</name>
</gene>
<feature type="region of interest" description="Disordered" evidence="7">
    <location>
        <begin position="443"/>
        <end position="506"/>
    </location>
</feature>
<feature type="compositionally biased region" description="Basic and acidic residues" evidence="7">
    <location>
        <begin position="462"/>
        <end position="474"/>
    </location>
</feature>
<dbReference type="PANTHER" id="PTHR10071:SF281">
    <property type="entry name" value="BOX A-BINDING FACTOR-RELATED"/>
    <property type="match status" value="1"/>
</dbReference>
<feature type="domain" description="GATA-type" evidence="8">
    <location>
        <begin position="700"/>
        <end position="740"/>
    </location>
</feature>
<feature type="region of interest" description="Disordered" evidence="7">
    <location>
        <begin position="919"/>
        <end position="961"/>
    </location>
</feature>
<dbReference type="Proteomes" id="UP000728185">
    <property type="component" value="Unassembled WGS sequence"/>
</dbReference>
<dbReference type="PRINTS" id="PR00619">
    <property type="entry name" value="GATAZNFINGER"/>
</dbReference>
<dbReference type="SUPFAM" id="SSF57716">
    <property type="entry name" value="Glucocorticoid receptor-like (DNA-binding domain)"/>
    <property type="match status" value="1"/>
</dbReference>
<dbReference type="OrthoDB" id="515401at2759"/>
<dbReference type="Pfam" id="PF00320">
    <property type="entry name" value="GATA"/>
    <property type="match status" value="1"/>
</dbReference>
<accession>A0A8E0VK10</accession>
<feature type="compositionally biased region" description="Basic and acidic residues" evidence="7">
    <location>
        <begin position="241"/>
        <end position="252"/>
    </location>
</feature>
<evidence type="ECO:0000313" key="10">
    <source>
        <dbReference type="Proteomes" id="UP000728185"/>
    </source>
</evidence>
<keyword evidence="4" id="KW-0862">Zinc</keyword>
<dbReference type="GO" id="GO:0008270">
    <property type="term" value="F:zinc ion binding"/>
    <property type="evidence" value="ECO:0007669"/>
    <property type="project" value="UniProtKB-KW"/>
</dbReference>
<dbReference type="GO" id="GO:0005634">
    <property type="term" value="C:nucleus"/>
    <property type="evidence" value="ECO:0007669"/>
    <property type="project" value="UniProtKB-SubCell"/>
</dbReference>
<evidence type="ECO:0000256" key="4">
    <source>
        <dbReference type="ARBA" id="ARBA00022833"/>
    </source>
</evidence>
<feature type="compositionally biased region" description="Polar residues" evidence="7">
    <location>
        <begin position="941"/>
        <end position="952"/>
    </location>
</feature>
<protein>
    <submittedName>
        <fullName evidence="9">Transcription factor GATA-4</fullName>
    </submittedName>
</protein>
<feature type="compositionally biased region" description="Polar residues" evidence="7">
    <location>
        <begin position="448"/>
        <end position="461"/>
    </location>
</feature>
<feature type="compositionally biased region" description="Polar residues" evidence="7">
    <location>
        <begin position="253"/>
        <end position="309"/>
    </location>
</feature>
<evidence type="ECO:0000256" key="2">
    <source>
        <dbReference type="ARBA" id="ARBA00022723"/>
    </source>
</evidence>
<comment type="subcellular location">
    <subcellularLocation>
        <location evidence="1">Nucleus</location>
    </subcellularLocation>
</comment>
<keyword evidence="3 6" id="KW-0863">Zinc-finger</keyword>
<evidence type="ECO:0000259" key="8">
    <source>
        <dbReference type="PROSITE" id="PS50114"/>
    </source>
</evidence>
<dbReference type="GO" id="GO:0045165">
    <property type="term" value="P:cell fate commitment"/>
    <property type="evidence" value="ECO:0007669"/>
    <property type="project" value="TreeGrafter"/>
</dbReference>
<evidence type="ECO:0000256" key="1">
    <source>
        <dbReference type="ARBA" id="ARBA00004123"/>
    </source>
</evidence>
<feature type="compositionally biased region" description="Basic and acidic residues" evidence="7">
    <location>
        <begin position="490"/>
        <end position="499"/>
    </location>
</feature>
<comment type="caution">
    <text evidence="9">The sequence shown here is derived from an EMBL/GenBank/DDBJ whole genome shotgun (WGS) entry which is preliminary data.</text>
</comment>
<dbReference type="PANTHER" id="PTHR10071">
    <property type="entry name" value="TRANSCRIPTION FACTOR GATA FAMILY MEMBER"/>
    <property type="match status" value="1"/>
</dbReference>
<dbReference type="AlphaFoldDB" id="A0A8E0VK10"/>
<keyword evidence="10" id="KW-1185">Reference proteome</keyword>
<feature type="compositionally biased region" description="Low complexity" evidence="7">
    <location>
        <begin position="212"/>
        <end position="227"/>
    </location>
</feature>
<keyword evidence="5" id="KW-0539">Nucleus</keyword>
<evidence type="ECO:0000256" key="5">
    <source>
        <dbReference type="ARBA" id="ARBA00023242"/>
    </source>
</evidence>
<evidence type="ECO:0000256" key="6">
    <source>
        <dbReference type="PROSITE-ProRule" id="PRU00094"/>
    </source>
</evidence>
<reference evidence="9" key="1">
    <citation type="submission" date="2019-05" db="EMBL/GenBank/DDBJ databases">
        <title>Annotation for the trematode Fasciolopsis buski.</title>
        <authorList>
            <person name="Choi Y.-J."/>
        </authorList>
    </citation>
    <scope>NUCLEOTIDE SEQUENCE</scope>
    <source>
        <strain evidence="9">HT</strain>
        <tissue evidence="9">Whole worm</tissue>
    </source>
</reference>
<feature type="compositionally biased region" description="Low complexity" evidence="7">
    <location>
        <begin position="920"/>
        <end position="933"/>
    </location>
</feature>
<dbReference type="GO" id="GO:0045944">
    <property type="term" value="P:positive regulation of transcription by RNA polymerase II"/>
    <property type="evidence" value="ECO:0007669"/>
    <property type="project" value="TreeGrafter"/>
</dbReference>
<dbReference type="Gene3D" id="3.30.50.10">
    <property type="entry name" value="Erythroid Transcription Factor GATA-1, subunit A"/>
    <property type="match status" value="1"/>
</dbReference>
<dbReference type="GO" id="GO:0000978">
    <property type="term" value="F:RNA polymerase II cis-regulatory region sequence-specific DNA binding"/>
    <property type="evidence" value="ECO:0007669"/>
    <property type="project" value="TreeGrafter"/>
</dbReference>
<dbReference type="GO" id="GO:0000122">
    <property type="term" value="P:negative regulation of transcription by RNA polymerase II"/>
    <property type="evidence" value="ECO:0007669"/>
    <property type="project" value="TreeGrafter"/>
</dbReference>
<dbReference type="GO" id="GO:0000981">
    <property type="term" value="F:DNA-binding transcription factor activity, RNA polymerase II-specific"/>
    <property type="evidence" value="ECO:0007669"/>
    <property type="project" value="TreeGrafter"/>
</dbReference>
<evidence type="ECO:0000256" key="7">
    <source>
        <dbReference type="SAM" id="MobiDB-lite"/>
    </source>
</evidence>
<dbReference type="SMART" id="SM00401">
    <property type="entry name" value="ZnF_GATA"/>
    <property type="match status" value="1"/>
</dbReference>
<feature type="compositionally biased region" description="Polar residues" evidence="7">
    <location>
        <begin position="201"/>
        <end position="211"/>
    </location>
</feature>
<dbReference type="InterPro" id="IPR013088">
    <property type="entry name" value="Znf_NHR/GATA"/>
</dbReference>
<evidence type="ECO:0000313" key="9">
    <source>
        <dbReference type="EMBL" id="KAA0197892.1"/>
    </source>
</evidence>
<dbReference type="InterPro" id="IPR000679">
    <property type="entry name" value="Znf_GATA"/>
</dbReference>
<organism evidence="9 10">
    <name type="scientific">Fasciolopsis buskii</name>
    <dbReference type="NCBI Taxonomy" id="27845"/>
    <lineage>
        <taxon>Eukaryota</taxon>
        <taxon>Metazoa</taxon>
        <taxon>Spiralia</taxon>
        <taxon>Lophotrochozoa</taxon>
        <taxon>Platyhelminthes</taxon>
        <taxon>Trematoda</taxon>
        <taxon>Digenea</taxon>
        <taxon>Plagiorchiida</taxon>
        <taxon>Echinostomata</taxon>
        <taxon>Echinostomatoidea</taxon>
        <taxon>Fasciolidae</taxon>
        <taxon>Fasciolopsis</taxon>
    </lineage>
</organism>
<dbReference type="PROSITE" id="PS50114">
    <property type="entry name" value="GATA_ZN_FINGER_2"/>
    <property type="match status" value="2"/>
</dbReference>